<gene>
    <name evidence="1" type="ORF">DPMN_170281</name>
</gene>
<keyword evidence="2" id="KW-1185">Reference proteome</keyword>
<evidence type="ECO:0000313" key="2">
    <source>
        <dbReference type="Proteomes" id="UP000828390"/>
    </source>
</evidence>
<protein>
    <submittedName>
        <fullName evidence="1">Uncharacterized protein</fullName>
    </submittedName>
</protein>
<reference evidence="1" key="2">
    <citation type="submission" date="2020-11" db="EMBL/GenBank/DDBJ databases">
        <authorList>
            <person name="McCartney M.A."/>
            <person name="Auch B."/>
            <person name="Kono T."/>
            <person name="Mallez S."/>
            <person name="Becker A."/>
            <person name="Gohl D.M."/>
            <person name="Silverstein K.A.T."/>
            <person name="Koren S."/>
            <person name="Bechman K.B."/>
            <person name="Herman A."/>
            <person name="Abrahante J.E."/>
            <person name="Garbe J."/>
        </authorList>
    </citation>
    <scope>NUCLEOTIDE SEQUENCE</scope>
    <source>
        <strain evidence="1">Duluth1</strain>
        <tissue evidence="1">Whole animal</tissue>
    </source>
</reference>
<reference evidence="1" key="1">
    <citation type="journal article" date="2019" name="bioRxiv">
        <title>The Genome of the Zebra Mussel, Dreissena polymorpha: A Resource for Invasive Species Research.</title>
        <authorList>
            <person name="McCartney M.A."/>
            <person name="Auch B."/>
            <person name="Kono T."/>
            <person name="Mallez S."/>
            <person name="Zhang Y."/>
            <person name="Obille A."/>
            <person name="Becker A."/>
            <person name="Abrahante J.E."/>
            <person name="Garbe J."/>
            <person name="Badalamenti J.P."/>
            <person name="Herman A."/>
            <person name="Mangelson H."/>
            <person name="Liachko I."/>
            <person name="Sullivan S."/>
            <person name="Sone E.D."/>
            <person name="Koren S."/>
            <person name="Silverstein K.A.T."/>
            <person name="Beckman K.B."/>
            <person name="Gohl D.M."/>
        </authorList>
    </citation>
    <scope>NUCLEOTIDE SEQUENCE</scope>
    <source>
        <strain evidence="1">Duluth1</strain>
        <tissue evidence="1">Whole animal</tissue>
    </source>
</reference>
<name>A0A9D4DZ62_DREPO</name>
<dbReference type="AlphaFoldDB" id="A0A9D4DZ62"/>
<dbReference type="Proteomes" id="UP000828390">
    <property type="component" value="Unassembled WGS sequence"/>
</dbReference>
<proteinExistence type="predicted"/>
<organism evidence="1 2">
    <name type="scientific">Dreissena polymorpha</name>
    <name type="common">Zebra mussel</name>
    <name type="synonym">Mytilus polymorpha</name>
    <dbReference type="NCBI Taxonomy" id="45954"/>
    <lineage>
        <taxon>Eukaryota</taxon>
        <taxon>Metazoa</taxon>
        <taxon>Spiralia</taxon>
        <taxon>Lophotrochozoa</taxon>
        <taxon>Mollusca</taxon>
        <taxon>Bivalvia</taxon>
        <taxon>Autobranchia</taxon>
        <taxon>Heteroconchia</taxon>
        <taxon>Euheterodonta</taxon>
        <taxon>Imparidentia</taxon>
        <taxon>Neoheterodontei</taxon>
        <taxon>Myida</taxon>
        <taxon>Dreissenoidea</taxon>
        <taxon>Dreissenidae</taxon>
        <taxon>Dreissena</taxon>
    </lineage>
</organism>
<accession>A0A9D4DZ62</accession>
<comment type="caution">
    <text evidence="1">The sequence shown here is derived from an EMBL/GenBank/DDBJ whole genome shotgun (WGS) entry which is preliminary data.</text>
</comment>
<evidence type="ECO:0000313" key="1">
    <source>
        <dbReference type="EMBL" id="KAH3769034.1"/>
    </source>
</evidence>
<dbReference type="EMBL" id="JAIWYP010000009">
    <property type="protein sequence ID" value="KAH3769034.1"/>
    <property type="molecule type" value="Genomic_DNA"/>
</dbReference>
<sequence>MECHVLQKADGSSENLAEDSDKYTCHIPTTVSSMDGTFGHLPVQQSVANTALDGTGNKCIPTFIFHMFVVSRGLFYLSCWSACCRMGV</sequence>